<dbReference type="PANTHER" id="PTHR31616">
    <property type="entry name" value="TREHALASE"/>
    <property type="match status" value="1"/>
</dbReference>
<evidence type="ECO:0000256" key="7">
    <source>
        <dbReference type="ARBA" id="ARBA00023326"/>
    </source>
</evidence>
<keyword evidence="7" id="KW-0624">Polysaccharide degradation</keyword>
<dbReference type="InterPro" id="IPR011613">
    <property type="entry name" value="GH15-like"/>
</dbReference>
<evidence type="ECO:0000256" key="3">
    <source>
        <dbReference type="ARBA" id="ARBA00012593"/>
    </source>
</evidence>
<keyword evidence="5" id="KW-0119">Carbohydrate metabolism</keyword>
<dbReference type="SUPFAM" id="SSF48208">
    <property type="entry name" value="Six-hairpin glycosidases"/>
    <property type="match status" value="1"/>
</dbReference>
<dbReference type="Proteomes" id="UP000294360">
    <property type="component" value="Chromosome"/>
</dbReference>
<evidence type="ECO:0000259" key="8">
    <source>
        <dbReference type="Pfam" id="PF00723"/>
    </source>
</evidence>
<evidence type="ECO:0000256" key="1">
    <source>
        <dbReference type="ARBA" id="ARBA00001863"/>
    </source>
</evidence>
<accession>A0A4U8YWK4</accession>
<dbReference type="InterPro" id="IPR008928">
    <property type="entry name" value="6-hairpin_glycosidase_sf"/>
</dbReference>
<dbReference type="PRINTS" id="PR00736">
    <property type="entry name" value="GLHYDRLASE15"/>
</dbReference>
<dbReference type="PANTHER" id="PTHR31616:SF9">
    <property type="entry name" value="GLUCOAMYLASE, INTRACELLULAR SPORULATION-SPECIFIC"/>
    <property type="match status" value="1"/>
</dbReference>
<evidence type="ECO:0000256" key="4">
    <source>
        <dbReference type="ARBA" id="ARBA00022801"/>
    </source>
</evidence>
<evidence type="ECO:0000256" key="5">
    <source>
        <dbReference type="ARBA" id="ARBA00023277"/>
    </source>
</evidence>
<comment type="similarity">
    <text evidence="2">Belongs to the glycosyl hydrolase 15 family.</text>
</comment>
<gene>
    <name evidence="9" type="ORF">MTUNDRAET4_0841</name>
</gene>
<dbReference type="EMBL" id="LR536450">
    <property type="protein sequence ID" value="VFU07734.1"/>
    <property type="molecule type" value="Genomic_DNA"/>
</dbReference>
<evidence type="ECO:0000256" key="2">
    <source>
        <dbReference type="ARBA" id="ARBA00006188"/>
    </source>
</evidence>
<evidence type="ECO:0000313" key="10">
    <source>
        <dbReference type="Proteomes" id="UP000294360"/>
    </source>
</evidence>
<evidence type="ECO:0000313" key="9">
    <source>
        <dbReference type="EMBL" id="VFU07734.1"/>
    </source>
</evidence>
<dbReference type="Pfam" id="PF00723">
    <property type="entry name" value="Glyco_hydro_15"/>
    <property type="match status" value="1"/>
</dbReference>
<dbReference type="InterPro" id="IPR000165">
    <property type="entry name" value="Glucoamylase"/>
</dbReference>
<name>A0A4U8YWK4_METTU</name>
<keyword evidence="4" id="KW-0378">Hydrolase</keyword>
<dbReference type="EC" id="3.2.1.3" evidence="3"/>
<dbReference type="GO" id="GO:0004339">
    <property type="term" value="F:glucan 1,4-alpha-glucosidase activity"/>
    <property type="evidence" value="ECO:0007669"/>
    <property type="project" value="UniProtKB-EC"/>
</dbReference>
<dbReference type="Gene3D" id="1.50.10.10">
    <property type="match status" value="1"/>
</dbReference>
<dbReference type="GO" id="GO:0000272">
    <property type="term" value="P:polysaccharide catabolic process"/>
    <property type="evidence" value="ECO:0007669"/>
    <property type="project" value="UniProtKB-KW"/>
</dbReference>
<proteinExistence type="inferred from homology"/>
<dbReference type="InterPro" id="IPR012341">
    <property type="entry name" value="6hp_glycosidase-like_sf"/>
</dbReference>
<comment type="catalytic activity">
    <reaction evidence="1">
        <text>Hydrolysis of terminal (1-&gt;4)-linked alpha-D-glucose residues successively from non-reducing ends of the chains with release of beta-D-glucose.</text>
        <dbReference type="EC" id="3.2.1.3"/>
    </reaction>
</comment>
<dbReference type="RefSeq" id="WP_134487221.1">
    <property type="nucleotide sequence ID" value="NZ_CP139089.1"/>
</dbReference>
<reference evidence="9 10" key="1">
    <citation type="submission" date="2019-03" db="EMBL/GenBank/DDBJ databases">
        <authorList>
            <person name="Kox A.R. M."/>
        </authorList>
    </citation>
    <scope>NUCLEOTIDE SEQUENCE [LARGE SCALE GENOMIC DNA]</scope>
    <source>
        <strain evidence="9">MTUNDRAET4 annotated genome</strain>
    </source>
</reference>
<dbReference type="KEGG" id="mtun:MTUNDRAET4_0841"/>
<protein>
    <recommendedName>
        <fullName evidence="3">glucan 1,4-alpha-glucosidase</fullName>
        <ecNumber evidence="3">3.2.1.3</ecNumber>
    </recommendedName>
</protein>
<dbReference type="AlphaFoldDB" id="A0A4U8YWK4"/>
<feature type="domain" description="GH15-like" evidence="8">
    <location>
        <begin position="154"/>
        <end position="474"/>
    </location>
</feature>
<dbReference type="OrthoDB" id="5641212at2"/>
<evidence type="ECO:0000256" key="6">
    <source>
        <dbReference type="ARBA" id="ARBA00023295"/>
    </source>
</evidence>
<organism evidence="9 10">
    <name type="scientific">Methylocella tundrae</name>
    <dbReference type="NCBI Taxonomy" id="227605"/>
    <lineage>
        <taxon>Bacteria</taxon>
        <taxon>Pseudomonadati</taxon>
        <taxon>Pseudomonadota</taxon>
        <taxon>Alphaproteobacteria</taxon>
        <taxon>Hyphomicrobiales</taxon>
        <taxon>Beijerinckiaceae</taxon>
        <taxon>Methylocella</taxon>
    </lineage>
</organism>
<keyword evidence="6" id="KW-0326">Glycosidase</keyword>
<sequence>MQAFAQEPWRQELTGWMERQYPLSAKAMMSAISAVQLVKERRGFGRFIRPARGSILASPVMAAYDPDPDYFFHWLRDSAVIVDALRSLIESGEVTELEGLGHFRDFLRFSLTLSTLDGRDFLKGAGDFRAKVEPFFLQYVRPDSEFIALTGDSVLGEPRFDPDGAFDILKWSRPQHDGPALRALSVTRFCASVAAKDAEALALAKQLLSRDLDFTLKRWRQPSFDIWEEELGRHYYTQLVQCEALEQGGLWIAAAGETGLGRAYRAEAHAIAVSMDDFWSEEQGFHRSRIGANANAARHEKDLDIATLLAVIHSGRKQGSHSVLDSRVIATVMQLEDLFAGLYKINQPPIQNRAPAMGRYRGDAYYGGGAYYFSTLGAAEFYFRAAGAAADADILEWGRRGSDICRRLGIRHFDDAHHSTLVKTLFRRGDMFMATVAAFTPSSGDLSEQFDQTTGAQTSAKSLAWSHAAFISAYATRGEALRKLERTEPSA</sequence>